<protein>
    <submittedName>
        <fullName evidence="1">Uncharacterized protein</fullName>
    </submittedName>
</protein>
<sequence length="79" mass="8561">MTNVDMRRCNKAKPVVYTGIVAVCVIVSVATFTGCIGEETATTGVSATPTPTAFLKTDPDNATIDKTPWMKIIFQDIFF</sequence>
<organism evidence="1 2">
    <name type="scientific">Candidatus Methanogaster sp</name>
    <dbReference type="NCBI Taxonomy" id="3386292"/>
    <lineage>
        <taxon>Archaea</taxon>
        <taxon>Methanobacteriati</taxon>
        <taxon>Methanobacteriota</taxon>
        <taxon>Stenosarchaea group</taxon>
        <taxon>Methanomicrobia</taxon>
        <taxon>Methanosarcinales</taxon>
        <taxon>ANME-2 cluster</taxon>
        <taxon>Candidatus Methanogasteraceae</taxon>
        <taxon>Candidatus Methanogaster</taxon>
    </lineage>
</organism>
<name>A0AC61L4B3_9EURY</name>
<reference evidence="1" key="1">
    <citation type="submission" date="2018-01" db="EMBL/GenBank/DDBJ databases">
        <authorList>
            <person name="Krukenberg V."/>
        </authorList>
    </citation>
    <scope>NUCLEOTIDE SEQUENCE</scope>
    <source>
        <strain evidence="1">E20ANME2</strain>
    </source>
</reference>
<dbReference type="Proteomes" id="UP000248329">
    <property type="component" value="Unassembled WGS sequence"/>
</dbReference>
<gene>
    <name evidence="1" type="ORF">C4B59_05530</name>
</gene>
<accession>A0AC61L4B3</accession>
<comment type="caution">
    <text evidence="1">The sequence shown here is derived from an EMBL/GenBank/DDBJ whole genome shotgun (WGS) entry which is preliminary data.</text>
</comment>
<evidence type="ECO:0000313" key="2">
    <source>
        <dbReference type="Proteomes" id="UP000248329"/>
    </source>
</evidence>
<evidence type="ECO:0000313" key="1">
    <source>
        <dbReference type="EMBL" id="PXF61208.1"/>
    </source>
</evidence>
<proteinExistence type="predicted"/>
<dbReference type="EMBL" id="PQXF01000007">
    <property type="protein sequence ID" value="PXF61208.1"/>
    <property type="molecule type" value="Genomic_DNA"/>
</dbReference>